<dbReference type="Proteomes" id="UP000273278">
    <property type="component" value="Chromosome"/>
</dbReference>
<dbReference type="OMA" id="QWIEGAR"/>
<reference evidence="9 10" key="1">
    <citation type="submission" date="2016-10" db="EMBL/GenBank/DDBJ databases">
        <title>Complete genome of the TMA-utilizing, human hosted archaeon Methanomethylophilus alvus Gen. nov, sp. nov., strain Mx-05, derived from a pure culture.</title>
        <authorList>
            <person name="Brugere J.-F."/>
            <person name="Ben Hania W."/>
            <person name="Chaudhary P.P."/>
            <person name="Gaci N."/>
            <person name="Borrel G."/>
            <person name="Cao Van Tuat L."/>
            <person name="Fardeau M.-L."/>
            <person name="Harris H.M.B."/>
            <person name="O'Toole P.W."/>
            <person name="Ollivier B."/>
        </authorList>
    </citation>
    <scope>NUCLEOTIDE SEQUENCE [LARGE SCALE GENOMIC DNA]</scope>
    <source>
        <strain evidence="9 10">Mx-05</strain>
    </source>
</reference>
<dbReference type="EMBL" id="CP017686">
    <property type="protein sequence ID" value="AYQ55271.1"/>
    <property type="molecule type" value="Genomic_DNA"/>
</dbReference>
<feature type="transmembrane region" description="Helical" evidence="8">
    <location>
        <begin position="282"/>
        <end position="300"/>
    </location>
</feature>
<dbReference type="GO" id="GO:0042371">
    <property type="term" value="P:vitamin K biosynthetic process"/>
    <property type="evidence" value="ECO:0007669"/>
    <property type="project" value="TreeGrafter"/>
</dbReference>
<keyword evidence="5 8" id="KW-0812">Transmembrane</keyword>
<evidence type="ECO:0000256" key="1">
    <source>
        <dbReference type="ARBA" id="ARBA00004651"/>
    </source>
</evidence>
<dbReference type="Gene3D" id="1.10.357.140">
    <property type="entry name" value="UbiA prenyltransferase"/>
    <property type="match status" value="1"/>
</dbReference>
<protein>
    <submittedName>
        <fullName evidence="9">1,4-dihydroxy-2-naphthoate octaprenyltransferase</fullName>
    </submittedName>
</protein>
<feature type="transmembrane region" description="Helical" evidence="8">
    <location>
        <begin position="18"/>
        <end position="36"/>
    </location>
</feature>
<feature type="transmembrane region" description="Helical" evidence="8">
    <location>
        <begin position="42"/>
        <end position="62"/>
    </location>
</feature>
<dbReference type="InterPro" id="IPR000537">
    <property type="entry name" value="UbiA_prenyltransferase"/>
</dbReference>
<dbReference type="GO" id="GO:0004659">
    <property type="term" value="F:prenyltransferase activity"/>
    <property type="evidence" value="ECO:0007669"/>
    <property type="project" value="InterPro"/>
</dbReference>
<feature type="transmembrane region" description="Helical" evidence="8">
    <location>
        <begin position="148"/>
        <end position="166"/>
    </location>
</feature>
<dbReference type="Pfam" id="PF01040">
    <property type="entry name" value="UbiA"/>
    <property type="match status" value="1"/>
</dbReference>
<evidence type="ECO:0000313" key="10">
    <source>
        <dbReference type="Proteomes" id="UP000273278"/>
    </source>
</evidence>
<evidence type="ECO:0000256" key="8">
    <source>
        <dbReference type="SAM" id="Phobius"/>
    </source>
</evidence>
<sequence length="301" mass="33167">MADVKPVKAGWFNVFRPWTLHGAVVPVLIGGAVAYHDGEFCWWIFLMVLVCGCLLQSAANILNTYGDFVKGTDTVENETRSPELVTGTLSPEKVLWAGLACLGIVALCGLVFIWYIGWGILAFGIVGLAGAGLYTVGASYKYHGLGQIGVFVLMGILMPLGTYYVMSGDLSWEVLLMSLPNAFTITAVLSGNETRDYHEDKKAHVGTLSSHMSYENSMRLYLFENTVGFVILALLIVTEVLPWMCALAFITLYDLYILYANSRLAPSDPGNSRLLVPMAFRLNWHFGVLLVIGYLIAYYIF</sequence>
<dbReference type="InterPro" id="IPR026046">
    <property type="entry name" value="UBIAD1"/>
</dbReference>
<dbReference type="PANTHER" id="PTHR13929:SF0">
    <property type="entry name" value="UBIA PRENYLTRANSFERASE DOMAIN-CONTAINING PROTEIN 1"/>
    <property type="match status" value="1"/>
</dbReference>
<keyword evidence="4 9" id="KW-0808">Transferase</keyword>
<dbReference type="GeneID" id="41321916"/>
<feature type="transmembrane region" description="Helical" evidence="8">
    <location>
        <begin position="120"/>
        <end position="136"/>
    </location>
</feature>
<keyword evidence="6 8" id="KW-1133">Transmembrane helix</keyword>
<dbReference type="GO" id="GO:0009234">
    <property type="term" value="P:menaquinone biosynthetic process"/>
    <property type="evidence" value="ECO:0007669"/>
    <property type="project" value="UniProtKB-UniPathway"/>
</dbReference>
<dbReference type="RefSeq" id="WP_015505022.1">
    <property type="nucleotide sequence ID" value="NZ_CAYARP010000053.1"/>
</dbReference>
<dbReference type="GO" id="GO:0005886">
    <property type="term" value="C:plasma membrane"/>
    <property type="evidence" value="ECO:0007669"/>
    <property type="project" value="UniProtKB-SubCell"/>
</dbReference>
<keyword evidence="3" id="KW-0474">Menaquinone biosynthesis</keyword>
<accession>A0A3G3IHN6</accession>
<feature type="transmembrane region" description="Helical" evidence="8">
    <location>
        <begin position="172"/>
        <end position="192"/>
    </location>
</feature>
<dbReference type="CDD" id="cd13962">
    <property type="entry name" value="PT_UbiA_UBIAD1"/>
    <property type="match status" value="1"/>
</dbReference>
<dbReference type="AlphaFoldDB" id="A0A3G3IHN6"/>
<evidence type="ECO:0000256" key="5">
    <source>
        <dbReference type="ARBA" id="ARBA00022692"/>
    </source>
</evidence>
<comment type="pathway">
    <text evidence="2">Quinol/quinone metabolism; menaquinone biosynthesis.</text>
</comment>
<dbReference type="UniPathway" id="UPA00079"/>
<dbReference type="PIRSF" id="PIRSF005355">
    <property type="entry name" value="UBIAD1"/>
    <property type="match status" value="1"/>
</dbReference>
<name>A0A3G3IHN6_9ARCH</name>
<dbReference type="PANTHER" id="PTHR13929">
    <property type="entry name" value="1,4-DIHYDROXY-2-NAPHTHOATE OCTAPRENYLTRANSFERASE"/>
    <property type="match status" value="1"/>
</dbReference>
<dbReference type="InterPro" id="IPR044878">
    <property type="entry name" value="UbiA_sf"/>
</dbReference>
<keyword evidence="7 8" id="KW-0472">Membrane</keyword>
<evidence type="ECO:0000256" key="7">
    <source>
        <dbReference type="ARBA" id="ARBA00023136"/>
    </source>
</evidence>
<evidence type="ECO:0000256" key="2">
    <source>
        <dbReference type="ARBA" id="ARBA00004863"/>
    </source>
</evidence>
<evidence type="ECO:0000256" key="6">
    <source>
        <dbReference type="ARBA" id="ARBA00022989"/>
    </source>
</evidence>
<proteinExistence type="predicted"/>
<evidence type="ECO:0000256" key="4">
    <source>
        <dbReference type="ARBA" id="ARBA00022679"/>
    </source>
</evidence>
<dbReference type="NCBIfam" id="TIGR00751">
    <property type="entry name" value="menA"/>
    <property type="match status" value="1"/>
</dbReference>
<feature type="transmembrane region" description="Helical" evidence="8">
    <location>
        <begin position="94"/>
        <end position="114"/>
    </location>
</feature>
<gene>
    <name evidence="9" type="ORF">BKD89_05595</name>
</gene>
<evidence type="ECO:0000313" key="9">
    <source>
        <dbReference type="EMBL" id="AYQ55271.1"/>
    </source>
</evidence>
<organism evidence="9 10">
    <name type="scientific">Methanomethylophilus alvi</name>
    <dbReference type="NCBI Taxonomy" id="1291540"/>
    <lineage>
        <taxon>Archaea</taxon>
        <taxon>Methanobacteriati</taxon>
        <taxon>Thermoplasmatota</taxon>
        <taxon>Thermoplasmata</taxon>
        <taxon>Methanomassiliicoccales</taxon>
        <taxon>Methanomethylophilaceae</taxon>
        <taxon>Methanomethylophilus</taxon>
    </lineage>
</organism>
<comment type="subcellular location">
    <subcellularLocation>
        <location evidence="1">Cell membrane</location>
        <topology evidence="1">Multi-pass membrane protein</topology>
    </subcellularLocation>
</comment>
<evidence type="ECO:0000256" key="3">
    <source>
        <dbReference type="ARBA" id="ARBA00022428"/>
    </source>
</evidence>